<reference evidence="1" key="1">
    <citation type="journal article" date="2019" name="PLoS Negl. Trop. Dis.">
        <title>Revisiting the worldwide diversity of Leptospira species in the environment.</title>
        <authorList>
            <person name="Vincent A.T."/>
            <person name="Schiettekatte O."/>
            <person name="Bourhy P."/>
            <person name="Veyrier F.J."/>
            <person name="Picardeau M."/>
        </authorList>
    </citation>
    <scope>NUCLEOTIDE SEQUENCE [LARGE SCALE GENOMIC DNA]</scope>
    <source>
        <strain evidence="1">201702454</strain>
    </source>
</reference>
<proteinExistence type="predicted"/>
<evidence type="ECO:0008006" key="3">
    <source>
        <dbReference type="Google" id="ProtNLM"/>
    </source>
</evidence>
<accession>A0A4R9JRI6</accession>
<keyword evidence="2" id="KW-1185">Reference proteome</keyword>
<evidence type="ECO:0000313" key="2">
    <source>
        <dbReference type="Proteomes" id="UP000297609"/>
    </source>
</evidence>
<evidence type="ECO:0000313" key="1">
    <source>
        <dbReference type="EMBL" id="TGL52294.1"/>
    </source>
</evidence>
<protein>
    <recommendedName>
        <fullName evidence="3">DUF1566 domain-containing protein</fullName>
    </recommendedName>
</protein>
<dbReference type="AlphaFoldDB" id="A0A4R9JRI6"/>
<dbReference type="OrthoDB" id="9911790at2"/>
<dbReference type="EMBL" id="RQGG01000029">
    <property type="protein sequence ID" value="TGL52294.1"/>
    <property type="molecule type" value="Genomic_DNA"/>
</dbReference>
<dbReference type="Proteomes" id="UP000297609">
    <property type="component" value="Unassembled WGS sequence"/>
</dbReference>
<sequence>MPNHLKSTIIVSLLLLCQCATNETKLEKEELTSIAGQKWSAKSPLKTHEEAIAYCANLSLRLPTASELLAVYTSQKYFPGDGYENSSYWSSEKGIFVHAGNQLAHPDPERRAWVRCVE</sequence>
<gene>
    <name evidence="1" type="ORF">EHQ59_09590</name>
</gene>
<dbReference type="RefSeq" id="WP_135619449.1">
    <property type="nucleotide sequence ID" value="NZ_RQGG01000029.1"/>
</dbReference>
<organism evidence="1 2">
    <name type="scientific">Leptospira kemamanensis</name>
    <dbReference type="NCBI Taxonomy" id="2484942"/>
    <lineage>
        <taxon>Bacteria</taxon>
        <taxon>Pseudomonadati</taxon>
        <taxon>Spirochaetota</taxon>
        <taxon>Spirochaetia</taxon>
        <taxon>Leptospirales</taxon>
        <taxon>Leptospiraceae</taxon>
        <taxon>Leptospira</taxon>
    </lineage>
</organism>
<name>A0A4R9JRI6_9LEPT</name>
<comment type="caution">
    <text evidence="1">The sequence shown here is derived from an EMBL/GenBank/DDBJ whole genome shotgun (WGS) entry which is preliminary data.</text>
</comment>